<dbReference type="InterPro" id="IPR029495">
    <property type="entry name" value="NACHT-assoc"/>
</dbReference>
<evidence type="ECO:0000313" key="22">
    <source>
        <dbReference type="Proteomes" id="UP000503349"/>
    </source>
</evidence>
<dbReference type="InterPro" id="IPR001611">
    <property type="entry name" value="Leu-rich_rpt"/>
</dbReference>
<evidence type="ECO:0000256" key="13">
    <source>
        <dbReference type="ARBA" id="ARBA00023136"/>
    </source>
</evidence>
<evidence type="ECO:0000256" key="12">
    <source>
        <dbReference type="ARBA" id="ARBA00022859"/>
    </source>
</evidence>
<dbReference type="EMBL" id="CM015726">
    <property type="protein sequence ID" value="KAF3700371.1"/>
    <property type="molecule type" value="Genomic_DNA"/>
</dbReference>
<dbReference type="Pfam" id="PF14484">
    <property type="entry name" value="FISNA"/>
    <property type="match status" value="1"/>
</dbReference>
<dbReference type="PANTHER" id="PTHR24106">
    <property type="entry name" value="NACHT, LRR AND CARD DOMAINS-CONTAINING"/>
    <property type="match status" value="1"/>
</dbReference>
<keyword evidence="5" id="KW-0963">Cytoplasm</keyword>
<dbReference type="FunFam" id="3.40.50.300:FF:000210">
    <property type="entry name" value="Si:dkey-16p6.1"/>
    <property type="match status" value="1"/>
</dbReference>
<dbReference type="PROSITE" id="PS50209">
    <property type="entry name" value="CARD"/>
    <property type="match status" value="1"/>
</dbReference>
<keyword evidence="13" id="KW-0472">Membrane</keyword>
<dbReference type="InterPro" id="IPR041267">
    <property type="entry name" value="NLRP_HD2"/>
</dbReference>
<dbReference type="SMART" id="SM00589">
    <property type="entry name" value="PRY"/>
    <property type="match status" value="1"/>
</dbReference>
<dbReference type="PROSITE" id="PS50188">
    <property type="entry name" value="B302_SPRY"/>
    <property type="match status" value="1"/>
</dbReference>
<keyword evidence="11" id="KW-0832">Ubl conjugation</keyword>
<dbReference type="Pfam" id="PF00622">
    <property type="entry name" value="SPRY"/>
    <property type="match status" value="1"/>
</dbReference>
<dbReference type="PRINTS" id="PR01407">
    <property type="entry name" value="BUTYPHLNCDUF"/>
</dbReference>
<protein>
    <submittedName>
        <fullName evidence="21">NLR family CARD domain-containing protein 3 CARD15-like protein Caterpiller protein 16.2</fullName>
    </submittedName>
</protein>
<dbReference type="Gene3D" id="3.80.10.10">
    <property type="entry name" value="Ribonuclease Inhibitor"/>
    <property type="match status" value="2"/>
</dbReference>
<dbReference type="Gene3D" id="2.60.120.920">
    <property type="match status" value="1"/>
</dbReference>
<dbReference type="InterPro" id="IPR001870">
    <property type="entry name" value="B30.2/SPRY"/>
</dbReference>
<dbReference type="InterPro" id="IPR043136">
    <property type="entry name" value="B30.2/SPRY_sf"/>
</dbReference>
<feature type="compositionally biased region" description="Polar residues" evidence="17">
    <location>
        <begin position="91"/>
        <end position="100"/>
    </location>
</feature>
<accession>A0A6G1QCJ3</accession>
<keyword evidence="9" id="KW-0547">Nucleotide-binding</keyword>
<dbReference type="InterPro" id="IPR003879">
    <property type="entry name" value="Butyrophylin_SPRY"/>
</dbReference>
<keyword evidence="4" id="KW-1003">Cell membrane</keyword>
<sequence>MGSQCSALRRSKTEEKDQKEDDISTAMRSKQNSPLLQRQPSLGGHCEEEEEEAALRRKEEQTSDEMGCSENSSSLLHENTAVKVYTPSPCPSESQGSPSASEEKKEADWVDKNRADLIQKVVLVPSIADQMLKRGILHQEMYANICAAGTSMEQMRELYRFLTSIKAKSAFFRILQEIEPSTNEKEVIRDAMKKYKEDLRKRFGYESEGNNEGRNNSKSLDKIYTELHIILGEGKNVNTEHEIWEIQDKMRCETAEGTKINCNDIFKSTSKENAVRTVMTKGIAGIGKTVSVKKFILDWADGRANQDLDFIFVLPFRELNLVIDDQFSLESLVKEFHPELKNLSVARIFSDRKVLFIFDGLDESQLVLDFKRTKRITDPAKESSVDALVTNLIREHLLTGALVWITSRPGAVHRIPHEYVYQWTEVRGFNELQKIEYFKRRFEDKAVAERTINHVLSSQSLYIMCHIPIFCWIAAKVLEHLLPNSQDKNSKIPTTLTEMYTHFLFIQMQRAEKYDGTSESDTEEIFKLNEEFIFKLGRMAFEHLKESKIIFTGGDLKNYGIDLKKAGVYCGLCTEILKEESVFNRRKLYCFVHLTVQEYFAALFVYRSFASKKIDSPSLKDFLLKGSGEELEAILDADPLDLPVDELIEISIANSTPRKTGELDMFLRFLIGMSLKSTQELLRGLIEQKEQHSVVVEEIRKTLLHIDLGDCSPERCLNLVHCLIELKDSSLHDTVQQFLTTSHGPETQLSPVQCSALADAILMSNTPLDEFNLMKYRPTEKGIFRLIPAVRNCRIARISGVWLNSWLCEAISSALRMPNSVLTELHLTNNMFCSKGTEILIDGLNKSQCKLQALSLAGKGIAQDECEKLAAVVKSVISNLRELELSGNVVNHSLRSVLSVGLYQAELKKLRLNRNHSIAQICEELVTGLTSDLCNLRELDLSYTNFDNSKMDILSTGLMSKTCKLEVLSLSHNLLTEKGCETLASVLRSKSSHLKELDLSYNDLHDSGVIALCNALMEPLCGLKSLRLSFCKVTGGACTSLASALRLDHCSLRELDLSFNHLTDKGVKLLTEIQKDPSCSLEKLNVEQNEDCWLDFNLLRKYACDLTLDPNTAGVTVILCEEKKKATYVDEKQPYPDHPDRFDASQVLCEQGLTGRHYWEVECLYADVGVAYKRIEKRGDCSSDFSLGKNENSWCWEMDGCFCHNNLQVNLLDISTKRSTIGVYLDWPAGILSFFEVFPDTLALLYTVRTTFTEPLHPGFSLYEGSICLRKTK</sequence>
<dbReference type="AlphaFoldDB" id="A0A6G1QCJ3"/>
<evidence type="ECO:0000256" key="7">
    <source>
        <dbReference type="ARBA" id="ARBA00022614"/>
    </source>
</evidence>
<dbReference type="Pfam" id="PF17776">
    <property type="entry name" value="NLRC4_HD2"/>
    <property type="match status" value="1"/>
</dbReference>
<dbReference type="InterPro" id="IPR001315">
    <property type="entry name" value="CARD"/>
</dbReference>
<dbReference type="Pfam" id="PF00619">
    <property type="entry name" value="CARD"/>
    <property type="match status" value="1"/>
</dbReference>
<name>A0A6G1QCJ3_CHAAH</name>
<dbReference type="Pfam" id="PF13765">
    <property type="entry name" value="PRY"/>
    <property type="match status" value="1"/>
</dbReference>
<keyword evidence="6" id="KW-0399">Innate immunity</keyword>
<dbReference type="InterPro" id="IPR041075">
    <property type="entry name" value="NOD1/2_WH"/>
</dbReference>
<dbReference type="SUPFAM" id="SSF49899">
    <property type="entry name" value="Concanavalin A-like lectins/glucanases"/>
    <property type="match status" value="1"/>
</dbReference>
<keyword evidence="8" id="KW-0677">Repeat</keyword>
<dbReference type="Pfam" id="PF05729">
    <property type="entry name" value="NACHT"/>
    <property type="match status" value="1"/>
</dbReference>
<reference evidence="22" key="2">
    <citation type="submission" date="2019-02" db="EMBL/GenBank/DDBJ databases">
        <title>Opniocepnalus argus Var Kimnra genome.</title>
        <authorList>
            <person name="Zhou C."/>
            <person name="Xiao S."/>
        </authorList>
    </citation>
    <scope>NUCLEOTIDE SEQUENCE [LARGE SCALE GENOMIC DNA]</scope>
</reference>
<keyword evidence="22" id="KW-1185">Reference proteome</keyword>
<keyword evidence="7" id="KW-0433">Leucine-rich repeat</keyword>
<dbReference type="InterPro" id="IPR011029">
    <property type="entry name" value="DEATH-like_dom_sf"/>
</dbReference>
<evidence type="ECO:0000256" key="9">
    <source>
        <dbReference type="ARBA" id="ARBA00022741"/>
    </source>
</evidence>
<evidence type="ECO:0000256" key="16">
    <source>
        <dbReference type="ARBA" id="ARBA00038296"/>
    </source>
</evidence>
<evidence type="ECO:0000256" key="11">
    <source>
        <dbReference type="ARBA" id="ARBA00022843"/>
    </source>
</evidence>
<dbReference type="InterPro" id="IPR051261">
    <property type="entry name" value="NLR"/>
</dbReference>
<dbReference type="InterPro" id="IPR027417">
    <property type="entry name" value="P-loop_NTPase"/>
</dbReference>
<dbReference type="SMART" id="SM00449">
    <property type="entry name" value="SPRY"/>
    <property type="match status" value="1"/>
</dbReference>
<dbReference type="SMART" id="SM01288">
    <property type="entry name" value="FISNA"/>
    <property type="match status" value="1"/>
</dbReference>
<dbReference type="InterPro" id="IPR003877">
    <property type="entry name" value="SPRY_dom"/>
</dbReference>
<feature type="domain" description="CARD" evidence="19">
    <location>
        <begin position="102"/>
        <end position="179"/>
    </location>
</feature>
<dbReference type="Gene3D" id="3.40.50.300">
    <property type="entry name" value="P-loop containing nucleotide triphosphate hydrolases"/>
    <property type="match status" value="1"/>
</dbReference>
<evidence type="ECO:0000313" key="21">
    <source>
        <dbReference type="EMBL" id="KAF3700371.1"/>
    </source>
</evidence>
<evidence type="ECO:0000256" key="1">
    <source>
        <dbReference type="ARBA" id="ARBA00004187"/>
    </source>
</evidence>
<evidence type="ECO:0000256" key="2">
    <source>
        <dbReference type="ARBA" id="ARBA00004193"/>
    </source>
</evidence>
<dbReference type="PROSITE" id="PS50837">
    <property type="entry name" value="NACHT"/>
    <property type="match status" value="1"/>
</dbReference>
<evidence type="ECO:0000256" key="6">
    <source>
        <dbReference type="ARBA" id="ARBA00022588"/>
    </source>
</evidence>
<dbReference type="Pfam" id="PF17779">
    <property type="entry name" value="WHD_NOD2"/>
    <property type="match status" value="1"/>
</dbReference>
<feature type="compositionally biased region" description="Polar residues" evidence="17">
    <location>
        <begin position="26"/>
        <end position="40"/>
    </location>
</feature>
<keyword evidence="14" id="KW-0564">Palmitate</keyword>
<evidence type="ECO:0000256" key="15">
    <source>
        <dbReference type="ARBA" id="ARBA00023288"/>
    </source>
</evidence>
<dbReference type="Gene3D" id="1.10.533.10">
    <property type="entry name" value="Death Domain, Fas"/>
    <property type="match status" value="1"/>
</dbReference>
<keyword evidence="15" id="KW-0449">Lipoprotein</keyword>
<evidence type="ECO:0000259" key="18">
    <source>
        <dbReference type="PROSITE" id="PS50188"/>
    </source>
</evidence>
<keyword evidence="10" id="KW-0067">ATP-binding</keyword>
<dbReference type="InterPro" id="IPR032675">
    <property type="entry name" value="LRR_dom_sf"/>
</dbReference>
<feature type="domain" description="NACHT" evidence="20">
    <location>
        <begin position="276"/>
        <end position="411"/>
    </location>
</feature>
<evidence type="ECO:0000256" key="4">
    <source>
        <dbReference type="ARBA" id="ARBA00022475"/>
    </source>
</evidence>
<dbReference type="Proteomes" id="UP000503349">
    <property type="component" value="Chromosome 15"/>
</dbReference>
<dbReference type="InterPro" id="IPR007111">
    <property type="entry name" value="NACHT_NTPase"/>
</dbReference>
<feature type="domain" description="B30.2/SPRY" evidence="18">
    <location>
        <begin position="1085"/>
        <end position="1273"/>
    </location>
</feature>
<evidence type="ECO:0000256" key="14">
    <source>
        <dbReference type="ARBA" id="ARBA00023139"/>
    </source>
</evidence>
<dbReference type="SUPFAM" id="SSF47986">
    <property type="entry name" value="DEATH domain"/>
    <property type="match status" value="1"/>
</dbReference>
<dbReference type="SUPFAM" id="SSF52540">
    <property type="entry name" value="P-loop containing nucleoside triphosphate hydrolases"/>
    <property type="match status" value="1"/>
</dbReference>
<dbReference type="SMART" id="SM00368">
    <property type="entry name" value="LRR_RI"/>
    <property type="match status" value="7"/>
</dbReference>
<dbReference type="GO" id="GO:0045087">
    <property type="term" value="P:innate immune response"/>
    <property type="evidence" value="ECO:0007669"/>
    <property type="project" value="UniProtKB-KW"/>
</dbReference>
<evidence type="ECO:0000256" key="3">
    <source>
        <dbReference type="ARBA" id="ARBA00004496"/>
    </source>
</evidence>
<gene>
    <name evidence="21" type="ORF">EXN66_Car016058</name>
</gene>
<feature type="compositionally biased region" description="Basic and acidic residues" evidence="17">
    <location>
        <begin position="11"/>
        <end position="22"/>
    </location>
</feature>
<evidence type="ECO:0000259" key="19">
    <source>
        <dbReference type="PROSITE" id="PS50209"/>
    </source>
</evidence>
<feature type="region of interest" description="Disordered" evidence="17">
    <location>
        <begin position="1"/>
        <end position="108"/>
    </location>
</feature>
<dbReference type="InterPro" id="IPR013320">
    <property type="entry name" value="ConA-like_dom_sf"/>
</dbReference>
<dbReference type="Pfam" id="PF13516">
    <property type="entry name" value="LRR_6"/>
    <property type="match status" value="2"/>
</dbReference>
<dbReference type="InterPro" id="IPR006574">
    <property type="entry name" value="PRY"/>
</dbReference>
<dbReference type="SUPFAM" id="SSF52047">
    <property type="entry name" value="RNI-like"/>
    <property type="match status" value="1"/>
</dbReference>
<evidence type="ECO:0000256" key="5">
    <source>
        <dbReference type="ARBA" id="ARBA00022490"/>
    </source>
</evidence>
<evidence type="ECO:0000256" key="10">
    <source>
        <dbReference type="ARBA" id="ARBA00022840"/>
    </source>
</evidence>
<comment type="similarity">
    <text evidence="16">Belongs to the NOD1-NOD2 family.</text>
</comment>
<organism evidence="21 22">
    <name type="scientific">Channa argus</name>
    <name type="common">Northern snakehead</name>
    <name type="synonym">Ophicephalus argus</name>
    <dbReference type="NCBI Taxonomy" id="215402"/>
    <lineage>
        <taxon>Eukaryota</taxon>
        <taxon>Metazoa</taxon>
        <taxon>Chordata</taxon>
        <taxon>Craniata</taxon>
        <taxon>Vertebrata</taxon>
        <taxon>Euteleostomi</taxon>
        <taxon>Actinopterygii</taxon>
        <taxon>Neopterygii</taxon>
        <taxon>Teleostei</taxon>
        <taxon>Neoteleostei</taxon>
        <taxon>Acanthomorphata</taxon>
        <taxon>Anabantaria</taxon>
        <taxon>Anabantiformes</taxon>
        <taxon>Channoidei</taxon>
        <taxon>Channidae</taxon>
        <taxon>Channa</taxon>
    </lineage>
</organism>
<evidence type="ECO:0000256" key="17">
    <source>
        <dbReference type="SAM" id="MobiDB-lite"/>
    </source>
</evidence>
<proteinExistence type="inferred from homology"/>
<evidence type="ECO:0000256" key="8">
    <source>
        <dbReference type="ARBA" id="ARBA00022737"/>
    </source>
</evidence>
<dbReference type="GO" id="GO:0005524">
    <property type="term" value="F:ATP binding"/>
    <property type="evidence" value="ECO:0007669"/>
    <property type="project" value="UniProtKB-KW"/>
</dbReference>
<comment type="subcellular location">
    <subcellularLocation>
        <location evidence="1">Basolateral cell membrane</location>
    </subcellularLocation>
    <subcellularLocation>
        <location evidence="2">Cell membrane</location>
        <topology evidence="2">Lipid-anchor</topology>
    </subcellularLocation>
    <subcellularLocation>
        <location evidence="3">Cytoplasm</location>
    </subcellularLocation>
</comment>
<keyword evidence="12" id="KW-0391">Immunity</keyword>
<dbReference type="GO" id="GO:0016323">
    <property type="term" value="C:basolateral plasma membrane"/>
    <property type="evidence" value="ECO:0007669"/>
    <property type="project" value="UniProtKB-SubCell"/>
</dbReference>
<evidence type="ECO:0000259" key="20">
    <source>
        <dbReference type="PROSITE" id="PS50837"/>
    </source>
</evidence>
<reference evidence="21 22" key="1">
    <citation type="submission" date="2019-02" db="EMBL/GenBank/DDBJ databases">
        <title>Opniocepnalus argus genome.</title>
        <authorList>
            <person name="Zhou C."/>
            <person name="Xiao S."/>
        </authorList>
    </citation>
    <scope>NUCLEOTIDE SEQUENCE [LARGE SCALE GENOMIC DNA]</scope>
    <source>
        <strain evidence="21">OARG1902GOOAL</strain>
        <tissue evidence="21">Muscle</tissue>
    </source>
</reference>
<dbReference type="GO" id="GO:0005737">
    <property type="term" value="C:cytoplasm"/>
    <property type="evidence" value="ECO:0007669"/>
    <property type="project" value="UniProtKB-SubCell"/>
</dbReference>
<dbReference type="GO" id="GO:0042981">
    <property type="term" value="P:regulation of apoptotic process"/>
    <property type="evidence" value="ECO:0007669"/>
    <property type="project" value="InterPro"/>
</dbReference>